<evidence type="ECO:0000313" key="2">
    <source>
        <dbReference type="EMBL" id="RKR13484.1"/>
    </source>
</evidence>
<dbReference type="RefSeq" id="WP_121067727.1">
    <property type="nucleotide sequence ID" value="NZ_RBIQ01000008.1"/>
</dbReference>
<dbReference type="OrthoDB" id="1122768at2"/>
<accession>A0A495E979</accession>
<feature type="transmembrane region" description="Helical" evidence="1">
    <location>
        <begin position="80"/>
        <end position="101"/>
    </location>
</feature>
<dbReference type="EMBL" id="RBIQ01000008">
    <property type="protein sequence ID" value="RKR13484.1"/>
    <property type="molecule type" value="Genomic_DNA"/>
</dbReference>
<dbReference type="InterPro" id="IPR025250">
    <property type="entry name" value="DUF4199"/>
</dbReference>
<proteinExistence type="predicted"/>
<feature type="transmembrane region" description="Helical" evidence="1">
    <location>
        <begin position="145"/>
        <end position="167"/>
    </location>
</feature>
<feature type="transmembrane region" description="Helical" evidence="1">
    <location>
        <begin position="39"/>
        <end position="60"/>
    </location>
</feature>
<sequence length="174" mass="18865">MEENKIKTGSFALTYGLILGAISVVFALMLYSADLHYKGGVMVGVVSMAITLILIVFGIYQFKKANNGFLTFGQGLKVGVGISLIGGIVGILFNLLMSNVIDPEMMTKALEFQKGELLANTKMTPEQVDSQLEMGKKFSTPTMQVLFGLLFSIVLGFVFSLIPALALKKEEILN</sequence>
<evidence type="ECO:0000313" key="3">
    <source>
        <dbReference type="Proteomes" id="UP000269412"/>
    </source>
</evidence>
<name>A0A495E979_9FLAO</name>
<organism evidence="2 3">
    <name type="scientific">Maribacter vaceletii</name>
    <dbReference type="NCBI Taxonomy" id="1206816"/>
    <lineage>
        <taxon>Bacteria</taxon>
        <taxon>Pseudomonadati</taxon>
        <taxon>Bacteroidota</taxon>
        <taxon>Flavobacteriia</taxon>
        <taxon>Flavobacteriales</taxon>
        <taxon>Flavobacteriaceae</taxon>
        <taxon>Maribacter</taxon>
    </lineage>
</organism>
<comment type="caution">
    <text evidence="2">The sequence shown here is derived from an EMBL/GenBank/DDBJ whole genome shotgun (WGS) entry which is preliminary data.</text>
</comment>
<reference evidence="2 3" key="1">
    <citation type="submission" date="2018-10" db="EMBL/GenBank/DDBJ databases">
        <title>Genomic Encyclopedia of Archaeal and Bacterial Type Strains, Phase II (KMG-II): from individual species to whole genera.</title>
        <authorList>
            <person name="Goeker M."/>
        </authorList>
    </citation>
    <scope>NUCLEOTIDE SEQUENCE [LARGE SCALE GENOMIC DNA]</scope>
    <source>
        <strain evidence="2 3">DSM 25230</strain>
    </source>
</reference>
<gene>
    <name evidence="2" type="ORF">CLV91_2204</name>
</gene>
<keyword evidence="3" id="KW-1185">Reference proteome</keyword>
<dbReference type="AlphaFoldDB" id="A0A495E979"/>
<evidence type="ECO:0000256" key="1">
    <source>
        <dbReference type="SAM" id="Phobius"/>
    </source>
</evidence>
<dbReference type="Pfam" id="PF13858">
    <property type="entry name" value="DUF4199"/>
    <property type="match status" value="1"/>
</dbReference>
<dbReference type="Proteomes" id="UP000269412">
    <property type="component" value="Unassembled WGS sequence"/>
</dbReference>
<feature type="transmembrane region" description="Helical" evidence="1">
    <location>
        <begin position="12"/>
        <end position="33"/>
    </location>
</feature>
<keyword evidence="1" id="KW-0812">Transmembrane</keyword>
<keyword evidence="1" id="KW-1133">Transmembrane helix</keyword>
<keyword evidence="1" id="KW-0472">Membrane</keyword>
<protein>
    <submittedName>
        <fullName evidence="2">Uncharacterized protein DUF4199</fullName>
    </submittedName>
</protein>